<dbReference type="Pfam" id="PF00419">
    <property type="entry name" value="Fimbrial"/>
    <property type="match status" value="1"/>
</dbReference>
<accession>A0A2Z5MWQ2</accession>
<dbReference type="GO" id="GO:0009289">
    <property type="term" value="C:pilus"/>
    <property type="evidence" value="ECO:0007669"/>
    <property type="project" value="InterPro"/>
</dbReference>
<dbReference type="OrthoDB" id="8678921at2"/>
<sequence length="358" mass="38586">MKFDAKNRLIRILRLITFFGFAWICVNHSAYAQAICKFTQLSHVSNTRFTFGDIVIPRDVPDGAPIATIVFNLAYDCPINPPAYPLNIGGFSIKYDGALALATQFPGVGQFNTAYEGLYKYTGLRMTNMDTGQVMNPLGFTTTEWGTTITGANPVSGMIRMKIELIKLSDGIYKITQMPNDSRPPVFVVRLANRNIDDPAAHNRMVVTHQISGTLKPMQQSCTVTNSSPEVRLPPVGASKLNLAGATAGDTGFNIGLTCRAGSNVYVTLTDLTAPGNTSDLLTLTQDSTAKGVKLRVSQNGRPVRYGPDSRVPGNLNQWYVGPSASTSNIPLSVQYVADGPVSGGTVKGVATFTMSYQ</sequence>
<dbReference type="AlphaFoldDB" id="A0A2Z5MWQ2"/>
<dbReference type="InterPro" id="IPR050263">
    <property type="entry name" value="Bact_Fimbrial_Adh_Pro"/>
</dbReference>
<dbReference type="GO" id="GO:0043709">
    <property type="term" value="P:cell adhesion involved in single-species biofilm formation"/>
    <property type="evidence" value="ECO:0007669"/>
    <property type="project" value="TreeGrafter"/>
</dbReference>
<dbReference type="PANTHER" id="PTHR33420:SF3">
    <property type="entry name" value="FIMBRIAL SUBUNIT ELFA"/>
    <property type="match status" value="1"/>
</dbReference>
<dbReference type="Gene3D" id="2.60.40.3310">
    <property type="match status" value="1"/>
</dbReference>
<evidence type="ECO:0000256" key="1">
    <source>
        <dbReference type="ARBA" id="ARBA00022729"/>
    </source>
</evidence>
<keyword evidence="1" id="KW-0732">Signal</keyword>
<evidence type="ECO:0000313" key="4">
    <source>
        <dbReference type="Proteomes" id="UP000253104"/>
    </source>
</evidence>
<reference evidence="3 4" key="1">
    <citation type="journal article" date="2018" name="ISME J.">
        <title>Involvement of Burkholderiaceae and sulfurous volatiles in disease-suppressive soils.</title>
        <authorList>
            <person name="Carrion V.J."/>
            <person name="Cordovez V."/>
            <person name="Tyc O."/>
            <person name="Etalo D.W."/>
            <person name="de Bruijn I."/>
            <person name="de Jager V.C."/>
            <person name="Medema M.H."/>
            <person name="Eberl L."/>
            <person name="Raaijmakers J.M."/>
        </authorList>
    </citation>
    <scope>NUCLEOTIDE SEQUENCE [LARGE SCALE GENOMIC DNA]</scope>
    <source>
        <strain evidence="4">mHSR5</strain>
    </source>
</reference>
<dbReference type="Proteomes" id="UP000253104">
    <property type="component" value="Chromosome mHSR5_A"/>
</dbReference>
<protein>
    <submittedName>
        <fullName evidence="3">Fimbrial protein</fullName>
    </submittedName>
</protein>
<dbReference type="PANTHER" id="PTHR33420">
    <property type="entry name" value="FIMBRIAL SUBUNIT ELFA-RELATED"/>
    <property type="match status" value="1"/>
</dbReference>
<dbReference type="InterPro" id="IPR008966">
    <property type="entry name" value="Adhesion_dom_sf"/>
</dbReference>
<feature type="domain" description="Fimbrial-type adhesion" evidence="2">
    <location>
        <begin position="211"/>
        <end position="358"/>
    </location>
</feature>
<dbReference type="InterPro" id="IPR036937">
    <property type="entry name" value="Adhesion_dom_fimbrial_sf"/>
</dbReference>
<organism evidence="3 4">
    <name type="scientific">Burkholderia pyrrocinia</name>
    <name type="common">Pseudomonas pyrrocinia</name>
    <dbReference type="NCBI Taxonomy" id="60550"/>
    <lineage>
        <taxon>Bacteria</taxon>
        <taxon>Pseudomonadati</taxon>
        <taxon>Pseudomonadota</taxon>
        <taxon>Betaproteobacteria</taxon>
        <taxon>Burkholderiales</taxon>
        <taxon>Burkholderiaceae</taxon>
        <taxon>Burkholderia</taxon>
        <taxon>Burkholderia cepacia complex</taxon>
    </lineage>
</organism>
<dbReference type="RefSeq" id="WP_114178120.1">
    <property type="nucleotide sequence ID" value="NZ_CP024902.1"/>
</dbReference>
<proteinExistence type="predicted"/>
<name>A0A2Z5MWQ2_BURPY</name>
<gene>
    <name evidence="3" type="ORF">CUJ89_15710</name>
</gene>
<dbReference type="InterPro" id="IPR000259">
    <property type="entry name" value="Adhesion_dom_fimbrial"/>
</dbReference>
<dbReference type="EMBL" id="CP024902">
    <property type="protein sequence ID" value="AXF21793.1"/>
    <property type="molecule type" value="Genomic_DNA"/>
</dbReference>
<evidence type="ECO:0000259" key="2">
    <source>
        <dbReference type="Pfam" id="PF00419"/>
    </source>
</evidence>
<dbReference type="Gene3D" id="2.60.40.1090">
    <property type="entry name" value="Fimbrial-type adhesion domain"/>
    <property type="match status" value="1"/>
</dbReference>
<evidence type="ECO:0000313" key="3">
    <source>
        <dbReference type="EMBL" id="AXF21793.1"/>
    </source>
</evidence>
<dbReference type="SUPFAM" id="SSF49401">
    <property type="entry name" value="Bacterial adhesins"/>
    <property type="match status" value="1"/>
</dbReference>